<evidence type="ECO:0000259" key="5">
    <source>
        <dbReference type="PROSITE" id="PS50097"/>
    </source>
</evidence>
<protein>
    <recommendedName>
        <fullName evidence="5">BTB domain-containing protein</fullName>
    </recommendedName>
</protein>
<proteinExistence type="predicted"/>
<feature type="domain" description="BTB" evidence="5">
    <location>
        <begin position="62"/>
        <end position="140"/>
    </location>
</feature>
<dbReference type="SMART" id="SM00225">
    <property type="entry name" value="BTB"/>
    <property type="match status" value="1"/>
</dbReference>
<dbReference type="PANTHER" id="PTHR45632:SF3">
    <property type="entry name" value="KELCH-LIKE PROTEIN 32"/>
    <property type="match status" value="1"/>
</dbReference>
<evidence type="ECO:0000256" key="1">
    <source>
        <dbReference type="ARBA" id="ARBA00004906"/>
    </source>
</evidence>
<dbReference type="SMART" id="SM00875">
    <property type="entry name" value="BACK"/>
    <property type="match status" value="1"/>
</dbReference>
<dbReference type="EMBL" id="CAUYUE010000008">
    <property type="protein sequence ID" value="CAK0783519.1"/>
    <property type="molecule type" value="Genomic_DNA"/>
</dbReference>
<feature type="region of interest" description="Disordered" evidence="4">
    <location>
        <begin position="17"/>
        <end position="37"/>
    </location>
</feature>
<dbReference type="Proteomes" id="UP001314263">
    <property type="component" value="Unassembled WGS sequence"/>
</dbReference>
<reference evidence="6 7" key="1">
    <citation type="submission" date="2023-10" db="EMBL/GenBank/DDBJ databases">
        <authorList>
            <person name="Maclean D."/>
            <person name="Macfadyen A."/>
        </authorList>
    </citation>
    <scope>NUCLEOTIDE SEQUENCE [LARGE SCALE GENOMIC DNA]</scope>
</reference>
<evidence type="ECO:0000313" key="7">
    <source>
        <dbReference type="Proteomes" id="UP001314263"/>
    </source>
</evidence>
<dbReference type="Pfam" id="PF00651">
    <property type="entry name" value="BTB"/>
    <property type="match status" value="1"/>
</dbReference>
<dbReference type="CDD" id="cd18186">
    <property type="entry name" value="BTB_POZ_ZBTB_KLHL-like"/>
    <property type="match status" value="1"/>
</dbReference>
<evidence type="ECO:0000256" key="2">
    <source>
        <dbReference type="ARBA" id="ARBA00022441"/>
    </source>
</evidence>
<organism evidence="6 7">
    <name type="scientific">Coccomyxa viridis</name>
    <dbReference type="NCBI Taxonomy" id="1274662"/>
    <lineage>
        <taxon>Eukaryota</taxon>
        <taxon>Viridiplantae</taxon>
        <taxon>Chlorophyta</taxon>
        <taxon>core chlorophytes</taxon>
        <taxon>Trebouxiophyceae</taxon>
        <taxon>Trebouxiophyceae incertae sedis</taxon>
        <taxon>Coccomyxaceae</taxon>
        <taxon>Coccomyxa</taxon>
    </lineage>
</organism>
<dbReference type="InterPro" id="IPR011705">
    <property type="entry name" value="BACK"/>
</dbReference>
<gene>
    <name evidence="6" type="ORF">CVIRNUC_006718</name>
</gene>
<evidence type="ECO:0000256" key="4">
    <source>
        <dbReference type="SAM" id="MobiDB-lite"/>
    </source>
</evidence>
<evidence type="ECO:0000256" key="3">
    <source>
        <dbReference type="ARBA" id="ARBA00022737"/>
    </source>
</evidence>
<dbReference type="AlphaFoldDB" id="A0AAV1I8Y2"/>
<accession>A0AAV1I8Y2</accession>
<keyword evidence="2" id="KW-0880">Kelch repeat</keyword>
<dbReference type="PROSITE" id="PS50097">
    <property type="entry name" value="BTB"/>
    <property type="match status" value="1"/>
</dbReference>
<dbReference type="Gene3D" id="1.25.40.420">
    <property type="match status" value="1"/>
</dbReference>
<keyword evidence="3" id="KW-0677">Repeat</keyword>
<dbReference type="InterPro" id="IPR000210">
    <property type="entry name" value="BTB/POZ_dom"/>
</dbReference>
<comment type="caution">
    <text evidence="6">The sequence shown here is derived from an EMBL/GenBank/DDBJ whole genome shotgun (WGS) entry which is preliminary data.</text>
</comment>
<dbReference type="Gene3D" id="3.30.710.10">
    <property type="entry name" value="Potassium Channel Kv1.1, Chain A"/>
    <property type="match status" value="1"/>
</dbReference>
<comment type="pathway">
    <text evidence="1">Protein modification; protein ubiquitination.</text>
</comment>
<dbReference type="PANTHER" id="PTHR45632">
    <property type="entry name" value="LD33804P"/>
    <property type="match status" value="1"/>
</dbReference>
<dbReference type="InterPro" id="IPR011333">
    <property type="entry name" value="SKP1/BTB/POZ_sf"/>
</dbReference>
<sequence length="606" mass="64449">MASLIIQRTSPLRSQSFPAKASAWTGPLTPVQTPRGSRDEVVMRDEGYLTHQTALLNDPKYADMLLIAEGPPNPSTGAVERRTFYCHKVILASRSTYFDMLFGSGMREMQEREVTLTDCHPDIMEALLQFCYTGECRRPKRDMLGLLVMADRLDMPCLTAICEKAVLDNINKDTFGSYLDVASSHRLERLEAKCIDYLLANFNKADTQATLRRLSPVTLMAVLRSDNLRVPSEMHVFNSVVSWLEADSTRLEQASEVLELVRFPTMSEHELCEAAKHPVVLKDSKVKSLVVRALSCAHRQSSPSLCPVPPLFSPREEPEPWCKPRTLQGASTSFEYNGRLQYWTVPETGVYRITARGAKAADGHHRNGGCGAIMSGLFRMERGQKLRVLCGSMSTMGPHGNSGGGGGSYVVAEDEDDPLVVAGGGGGTRGNEHDFDGADASLEESGADGIGTYAEEQGVAGKPGCGGHGSPFLGLGAGGGGYRHAGEGGNASSINGVSLLTSQLASVHCRLFGGFGGGGGGCGGGGGGGYSGGGGGPGGGGGGSFVHYDALEISRNVGHEGHGNAEIAFVAADFSSLNSYIQEQATLKSTLHTPKTTPRRMPSWPQ</sequence>
<dbReference type="SUPFAM" id="SSF54695">
    <property type="entry name" value="POZ domain"/>
    <property type="match status" value="1"/>
</dbReference>
<dbReference type="Pfam" id="PF07707">
    <property type="entry name" value="BACK"/>
    <property type="match status" value="1"/>
</dbReference>
<keyword evidence="7" id="KW-1185">Reference proteome</keyword>
<name>A0AAV1I8Y2_9CHLO</name>
<evidence type="ECO:0000313" key="6">
    <source>
        <dbReference type="EMBL" id="CAK0783519.1"/>
    </source>
</evidence>